<dbReference type="AlphaFoldDB" id="A0AAE3I9R2"/>
<comment type="caution">
    <text evidence="2">The sequence shown here is derived from an EMBL/GenBank/DDBJ whole genome shotgun (WGS) entry which is preliminary data.</text>
</comment>
<gene>
    <name evidence="2" type="ORF">OB914_05205</name>
    <name evidence="1" type="ORF">OB916_08970</name>
</gene>
<dbReference type="RefSeq" id="WP_315908953.1">
    <property type="nucleotide sequence ID" value="NZ_JAOPKC010000008.1"/>
</dbReference>
<evidence type="ECO:0000313" key="3">
    <source>
        <dbReference type="Proteomes" id="UP001208186"/>
    </source>
</evidence>
<dbReference type="Proteomes" id="UP001209746">
    <property type="component" value="Unassembled WGS sequence"/>
</dbReference>
<protein>
    <recommendedName>
        <fullName evidence="5">SipW-cognate class signal peptide</fullName>
    </recommendedName>
</protein>
<evidence type="ECO:0000313" key="2">
    <source>
        <dbReference type="EMBL" id="MCU4726366.1"/>
    </source>
</evidence>
<evidence type="ECO:0008006" key="5">
    <source>
        <dbReference type="Google" id="ProtNLM"/>
    </source>
</evidence>
<organism evidence="2 4">
    <name type="scientific">Halapricum hydrolyticum</name>
    <dbReference type="NCBI Taxonomy" id="2979991"/>
    <lineage>
        <taxon>Archaea</taxon>
        <taxon>Methanobacteriati</taxon>
        <taxon>Methanobacteriota</taxon>
        <taxon>Stenosarchaea group</taxon>
        <taxon>Halobacteria</taxon>
        <taxon>Halobacteriales</taxon>
        <taxon>Haloarculaceae</taxon>
        <taxon>Halapricum</taxon>
    </lineage>
</organism>
<sequence length="331" mass="34904">MTRKEGVSRRALLGSLGTVGTAGAAFGAGTTALFTDTERLLGSTVSAGQLDLLASWPGGTSEDGVATLAIDLTDGSDSSVVTVAHAVEESNPARIWLRTTCPTGPADSVYVTVSYVCNDEIIASGTLLSVANSLCNGILLDPDCDTTDVCLPSDGELDVEFEWESSDDYSGNNPKNVELQLQFQGEQCRHNATLSNPFPRVEPCVTYHGISFIEIYAEIDGSCELIGKLELDSSYEQDGIGDSYIEPGTYDLYEDDDGDGAGYNVVVTDTVEKDDGDETVAVEFELVDPDGSDPDLCRVDIKGGPDEIACDTGFDGNATGGLLYAPTKEGL</sequence>
<dbReference type="EMBL" id="JAOPKD010000003">
    <property type="protein sequence ID" value="MCU4726366.1"/>
    <property type="molecule type" value="Genomic_DNA"/>
</dbReference>
<accession>A0AAE3I9R2</accession>
<proteinExistence type="predicted"/>
<reference evidence="2" key="1">
    <citation type="submission" date="2023-02" db="EMBL/GenBank/DDBJ databases">
        <title>Enrichment on poylsaccharides allowed isolation of novel metabolic and taxonomic groups of Haloarchaea.</title>
        <authorList>
            <person name="Sorokin D.Y."/>
            <person name="Elcheninov A.G."/>
            <person name="Khizhniak T.V."/>
            <person name="Kolganova T.V."/>
            <person name="Kublanov I.V."/>
        </authorList>
    </citation>
    <scope>NUCLEOTIDE SEQUENCE</scope>
    <source>
        <strain evidence="1 3">HArc-curdl5-1</strain>
        <strain evidence="2">HArc-curdl7</strain>
    </source>
</reference>
<dbReference type="InterPro" id="IPR006311">
    <property type="entry name" value="TAT_signal"/>
</dbReference>
<dbReference type="EMBL" id="JAOPKC010000008">
    <property type="protein sequence ID" value="MCU4718193.1"/>
    <property type="molecule type" value="Genomic_DNA"/>
</dbReference>
<evidence type="ECO:0000313" key="1">
    <source>
        <dbReference type="EMBL" id="MCU4718193.1"/>
    </source>
</evidence>
<dbReference type="PROSITE" id="PS51318">
    <property type="entry name" value="TAT"/>
    <property type="match status" value="1"/>
</dbReference>
<name>A0AAE3I9R2_9EURY</name>
<dbReference type="Proteomes" id="UP001208186">
    <property type="component" value="Unassembled WGS sequence"/>
</dbReference>
<keyword evidence="3" id="KW-1185">Reference proteome</keyword>
<evidence type="ECO:0000313" key="4">
    <source>
        <dbReference type="Proteomes" id="UP001209746"/>
    </source>
</evidence>